<dbReference type="InterPro" id="IPR051310">
    <property type="entry name" value="MCP_chemotaxis"/>
</dbReference>
<dbReference type="GO" id="GO:0004888">
    <property type="term" value="F:transmembrane signaling receptor activity"/>
    <property type="evidence" value="ECO:0007669"/>
    <property type="project" value="InterPro"/>
</dbReference>
<accession>A0A6G6YAI6</accession>
<dbReference type="PROSITE" id="PS50111">
    <property type="entry name" value="CHEMOTAXIS_TRANSDUC_2"/>
    <property type="match status" value="1"/>
</dbReference>
<feature type="domain" description="Methyl-accepting transducer" evidence="6">
    <location>
        <begin position="230"/>
        <end position="459"/>
    </location>
</feature>
<dbReference type="GO" id="GO:0006935">
    <property type="term" value="P:chemotaxis"/>
    <property type="evidence" value="ECO:0007669"/>
    <property type="project" value="UniProtKB-KW"/>
</dbReference>
<dbReference type="Pfam" id="PF00015">
    <property type="entry name" value="MCPsignal"/>
    <property type="match status" value="1"/>
</dbReference>
<evidence type="ECO:0000256" key="5">
    <source>
        <dbReference type="SAM" id="Phobius"/>
    </source>
</evidence>
<dbReference type="PANTHER" id="PTHR43531:SF11">
    <property type="entry name" value="METHYL-ACCEPTING CHEMOTAXIS PROTEIN 3"/>
    <property type="match status" value="1"/>
</dbReference>
<dbReference type="SUPFAM" id="SSF158472">
    <property type="entry name" value="HAMP domain-like"/>
    <property type="match status" value="1"/>
</dbReference>
<dbReference type="Pfam" id="PF00672">
    <property type="entry name" value="HAMP"/>
    <property type="match status" value="1"/>
</dbReference>
<evidence type="ECO:0000256" key="4">
    <source>
        <dbReference type="SAM" id="Coils"/>
    </source>
</evidence>
<sequence length="499" mass="52205">MLTEPKDVALLENTVAAADKWVRETAEPVLATMSTTDRARVEALLKGDNGSHALRDLVAGAEELRVEKFEEVQENLHRMHDASDVGEWSVLIGGMLMALVSIFLWLTLRQLLGRPVVKLTQVMRALAGGNNAVEVPDAERRDELGDMARAVLVFRDTAVAKEAADREKAAADAEQRTVVETLSERLGRVAGGDLTASISGEFPTSYAVLRDNYNAALGSLREVIATVVVSAGTIRGSSGEVAVVSEDLAKRAESNAASLEETSAALCQMDDRLRGTAEAAADTVASSTATQKATGDGRIVTDGAVQAMTRVAAGAEGIDDVIEGLDKIAFQTRVLAMNAAVEAGRAGEAGRGFAVVADLVSALAMRAEEEAKRAREQLESTQADIGCAVEAVRNVDVALHGIAEGVDKMSDLVNGIARDNQAQSAALTQINVAIGSMDRATQQNAAMVEESSAASRTLAGEANTLAELTARFVTGGGKRPLQVSGGRTSVASVPLVAMA</sequence>
<comment type="similarity">
    <text evidence="2">Belongs to the methyl-accepting chemotaxis (MCP) protein family.</text>
</comment>
<organism evidence="8 9">
    <name type="scientific">Stakelama tenebrarum</name>
    <dbReference type="NCBI Taxonomy" id="2711215"/>
    <lineage>
        <taxon>Bacteria</taxon>
        <taxon>Pseudomonadati</taxon>
        <taxon>Pseudomonadota</taxon>
        <taxon>Alphaproteobacteria</taxon>
        <taxon>Sphingomonadales</taxon>
        <taxon>Sphingomonadaceae</taxon>
        <taxon>Stakelama</taxon>
    </lineage>
</organism>
<dbReference type="SMART" id="SM00283">
    <property type="entry name" value="MA"/>
    <property type="match status" value="1"/>
</dbReference>
<dbReference type="GO" id="GO:0016020">
    <property type="term" value="C:membrane"/>
    <property type="evidence" value="ECO:0007669"/>
    <property type="project" value="InterPro"/>
</dbReference>
<dbReference type="InterPro" id="IPR003660">
    <property type="entry name" value="HAMP_dom"/>
</dbReference>
<keyword evidence="4" id="KW-0175">Coiled coil</keyword>
<keyword evidence="5" id="KW-0812">Transmembrane</keyword>
<evidence type="ECO:0000313" key="8">
    <source>
        <dbReference type="EMBL" id="QIG81929.1"/>
    </source>
</evidence>
<dbReference type="SMART" id="SM00304">
    <property type="entry name" value="HAMP"/>
    <property type="match status" value="2"/>
</dbReference>
<reference evidence="8 9" key="1">
    <citation type="submission" date="2020-02" db="EMBL/GenBank/DDBJ databases">
        <authorList>
            <person name="Zheng R.K."/>
            <person name="Sun C.M."/>
        </authorList>
    </citation>
    <scope>NUCLEOTIDE SEQUENCE [LARGE SCALE GENOMIC DNA]</scope>
    <source>
        <strain evidence="9">zrk23</strain>
    </source>
</reference>
<name>A0A6G6YAI6_9SPHN</name>
<dbReference type="PROSITE" id="PS50885">
    <property type="entry name" value="HAMP"/>
    <property type="match status" value="2"/>
</dbReference>
<dbReference type="Gene3D" id="1.10.287.950">
    <property type="entry name" value="Methyl-accepting chemotaxis protein"/>
    <property type="match status" value="1"/>
</dbReference>
<proteinExistence type="inferred from homology"/>
<dbReference type="SUPFAM" id="SSF58104">
    <property type="entry name" value="Methyl-accepting chemotaxis protein (MCP) signaling domain"/>
    <property type="match status" value="1"/>
</dbReference>
<feature type="transmembrane region" description="Helical" evidence="5">
    <location>
        <begin position="88"/>
        <end position="108"/>
    </location>
</feature>
<keyword evidence="1" id="KW-0145">Chemotaxis</keyword>
<feature type="domain" description="HAMP" evidence="7">
    <location>
        <begin position="173"/>
        <end position="225"/>
    </location>
</feature>
<evidence type="ECO:0000259" key="6">
    <source>
        <dbReference type="PROSITE" id="PS50111"/>
    </source>
</evidence>
<keyword evidence="5" id="KW-1133">Transmembrane helix</keyword>
<dbReference type="PRINTS" id="PR00260">
    <property type="entry name" value="CHEMTRNSDUCR"/>
</dbReference>
<protein>
    <submittedName>
        <fullName evidence="8">HAMP domain-containing protein</fullName>
    </submittedName>
</protein>
<evidence type="ECO:0000256" key="2">
    <source>
        <dbReference type="ARBA" id="ARBA00029447"/>
    </source>
</evidence>
<keyword evidence="5" id="KW-0472">Membrane</keyword>
<dbReference type="PANTHER" id="PTHR43531">
    <property type="entry name" value="PROTEIN ICFG"/>
    <property type="match status" value="1"/>
</dbReference>
<feature type="domain" description="HAMP" evidence="7">
    <location>
        <begin position="110"/>
        <end position="163"/>
    </location>
</feature>
<evidence type="ECO:0000256" key="1">
    <source>
        <dbReference type="ARBA" id="ARBA00022500"/>
    </source>
</evidence>
<keyword evidence="9" id="KW-1185">Reference proteome</keyword>
<dbReference type="InterPro" id="IPR004090">
    <property type="entry name" value="Chemotax_Me-accpt_rcpt"/>
</dbReference>
<gene>
    <name evidence="8" type="ORF">G5C33_12550</name>
</gene>
<dbReference type="KEGG" id="spzr:G5C33_12550"/>
<dbReference type="Gene3D" id="1.10.8.500">
    <property type="entry name" value="HAMP domain in histidine kinase"/>
    <property type="match status" value="1"/>
</dbReference>
<dbReference type="GO" id="GO:0007165">
    <property type="term" value="P:signal transduction"/>
    <property type="evidence" value="ECO:0007669"/>
    <property type="project" value="UniProtKB-KW"/>
</dbReference>
<evidence type="ECO:0000256" key="3">
    <source>
        <dbReference type="PROSITE-ProRule" id="PRU00284"/>
    </source>
</evidence>
<evidence type="ECO:0000259" key="7">
    <source>
        <dbReference type="PROSITE" id="PS50885"/>
    </source>
</evidence>
<dbReference type="EMBL" id="CP049109">
    <property type="protein sequence ID" value="QIG81929.1"/>
    <property type="molecule type" value="Genomic_DNA"/>
</dbReference>
<dbReference type="AlphaFoldDB" id="A0A6G6YAI6"/>
<dbReference type="Proteomes" id="UP000501568">
    <property type="component" value="Chromosome"/>
</dbReference>
<evidence type="ECO:0000313" key="9">
    <source>
        <dbReference type="Proteomes" id="UP000501568"/>
    </source>
</evidence>
<dbReference type="InterPro" id="IPR004089">
    <property type="entry name" value="MCPsignal_dom"/>
</dbReference>
<dbReference type="CDD" id="cd06225">
    <property type="entry name" value="HAMP"/>
    <property type="match status" value="1"/>
</dbReference>
<keyword evidence="3" id="KW-0807">Transducer</keyword>
<feature type="coiled-coil region" evidence="4">
    <location>
        <begin position="357"/>
        <end position="384"/>
    </location>
</feature>